<comment type="subcellular location">
    <subcellularLocation>
        <location evidence="1 4">Cell outer membrane</location>
    </subcellularLocation>
</comment>
<dbReference type="InterPro" id="IPR012910">
    <property type="entry name" value="Plug_dom"/>
</dbReference>
<dbReference type="PANTHER" id="PTHR40980">
    <property type="entry name" value="PLUG DOMAIN-CONTAINING PROTEIN"/>
    <property type="match status" value="1"/>
</dbReference>
<organism evidence="8 9">
    <name type="scientific">Sphingomonas canadensis</name>
    <dbReference type="NCBI Taxonomy" id="1219257"/>
    <lineage>
        <taxon>Bacteria</taxon>
        <taxon>Pseudomonadati</taxon>
        <taxon>Pseudomonadota</taxon>
        <taxon>Alphaproteobacteria</taxon>
        <taxon>Sphingomonadales</taxon>
        <taxon>Sphingomonadaceae</taxon>
        <taxon>Sphingomonas</taxon>
    </lineage>
</organism>
<evidence type="ECO:0000259" key="6">
    <source>
        <dbReference type="Pfam" id="PF00593"/>
    </source>
</evidence>
<evidence type="ECO:0000259" key="7">
    <source>
        <dbReference type="Pfam" id="PF07715"/>
    </source>
</evidence>
<evidence type="ECO:0000256" key="4">
    <source>
        <dbReference type="RuleBase" id="RU003357"/>
    </source>
</evidence>
<dbReference type="EMBL" id="JBHTJG010000002">
    <property type="protein sequence ID" value="MFD0945832.1"/>
    <property type="molecule type" value="Genomic_DNA"/>
</dbReference>
<evidence type="ECO:0000256" key="3">
    <source>
        <dbReference type="ARBA" id="ARBA00023237"/>
    </source>
</evidence>
<proteinExistence type="inferred from homology"/>
<evidence type="ECO:0000256" key="1">
    <source>
        <dbReference type="ARBA" id="ARBA00004442"/>
    </source>
</evidence>
<gene>
    <name evidence="8" type="ORF">ACFQ1E_05730</name>
</gene>
<evidence type="ECO:0000256" key="5">
    <source>
        <dbReference type="SAM" id="SignalP"/>
    </source>
</evidence>
<dbReference type="PANTHER" id="PTHR40980:SF3">
    <property type="entry name" value="TONB-DEPENDENT RECEPTOR-LIKE BETA-BARREL DOMAIN-CONTAINING PROTEIN"/>
    <property type="match status" value="1"/>
</dbReference>
<keyword evidence="8" id="KW-0675">Receptor</keyword>
<keyword evidence="5" id="KW-0732">Signal</keyword>
<dbReference type="SUPFAM" id="SSF56935">
    <property type="entry name" value="Porins"/>
    <property type="match status" value="1"/>
</dbReference>
<keyword evidence="3" id="KW-0998">Cell outer membrane</keyword>
<accession>A0ABW3H8U8</accession>
<dbReference type="Pfam" id="PF07715">
    <property type="entry name" value="Plug"/>
    <property type="match status" value="1"/>
</dbReference>
<feature type="domain" description="TonB-dependent receptor-like beta-barrel" evidence="6">
    <location>
        <begin position="511"/>
        <end position="1072"/>
    </location>
</feature>
<dbReference type="Gene3D" id="2.40.170.20">
    <property type="entry name" value="TonB-dependent receptor, beta-barrel domain"/>
    <property type="match status" value="1"/>
</dbReference>
<sequence>MVKLVSFNRRDNAAMSRSGLLRAGVSAAALAVLSVAGPAWAQDTQAESAQDQDSGDEIVVKGYRDSLQSAQKLKKDSDVIVDSVTAEDISALPDRSVTEALQRIPGVSINRFAAGVDPDHFSVEGSGVVVRGLTYVMSEFNGRETFSANNGRALSFADVPSEMLGGVDVFKSPSADHIEGGISGVVNLRTRRPFDAKGFTIAASAEANYGDFVKKWAPTGSFLISNRWETGVGEFGVLANVSYSRLKTRADRFQLSSFRLRNIYSDGDVVQNTRDASDIGGAAAPTTITGSGYFPRGAVEGTQEFDRERYGYGAAVQWRSNDGSMEALLQFLRSDARQEWTERTIEIATDNVAGNGDSRRVVGTTLAFDSDKLFSSGTITGPTGWRADQFTGAARVPMLGLQSNNIRRDQQQKLVTDDIGFNFKWDVNERLGLKFDYQHVRSTTDLLDNTLWISTYQNAFIQLNGSKFPTVQFTPPQVCSGPSANATNPPGGDNDCAGFGSRPADVAGSQYSPAYYGAGHNSFADPFNSFYRAAMDHIEQSDGNSDAFRLDLEYSFPDNNFLKSVQVGGRYADRDQTARFSTYNWGALSEQWGNNGPIWLDTPVNGDSTDHSTGTPIGGWEAYGFPNFFRGSVANPLNGQPRLFYAGDTVGDYAGMIRYANMIVREWTTNPTGGGSGWVSLANRPGVVAGTPFLPGEINPIREKNWAGYAMARIDSEFSNGWRLTGNVGVRYTTTDRTSSGTQSFLLGNFPTDTDCAAVVPPNDPPPFCTFSVAVRNQARAWANGANIASTVKTNYNYWLPSMNLKLEVGGGVQFRAAYFKGVAPPQTGYIRNFYPLTLAPVQNVNANGQAIPGSYTLQATATVGNPYLKPTTADNFDLTAEWYFSDVGQVTLSGFYKRLHGVLTNTTERLDFTNAGQTFSAVVTTPGNSPDTGKILGFEVAYQQTFDFLPGFLKGLGLQANYTYVHSSGVPQSTLSSTDPDVGAGRVTTINTAELPLQGLSKHTLNITPFIDIGPFSARATYSWRSDFLLTVRDVIVPYDPIFNEATGQLDASVFFAITPNIKVGIQGSNLLNEVTRTTAAIDTDTDPNTPGNIRVPRGWYMNDRRFSGIVRFNF</sequence>
<comment type="similarity">
    <text evidence="4">Belongs to the TonB-dependent receptor family.</text>
</comment>
<dbReference type="NCBIfam" id="TIGR01782">
    <property type="entry name" value="TonB-Xanth-Caul"/>
    <property type="match status" value="1"/>
</dbReference>
<dbReference type="Proteomes" id="UP001596977">
    <property type="component" value="Unassembled WGS sequence"/>
</dbReference>
<keyword evidence="9" id="KW-1185">Reference proteome</keyword>
<comment type="caution">
    <text evidence="8">The sequence shown here is derived from an EMBL/GenBank/DDBJ whole genome shotgun (WGS) entry which is preliminary data.</text>
</comment>
<keyword evidence="2 4" id="KW-0472">Membrane</keyword>
<feature type="signal peptide" evidence="5">
    <location>
        <begin position="1"/>
        <end position="41"/>
    </location>
</feature>
<evidence type="ECO:0000313" key="8">
    <source>
        <dbReference type="EMBL" id="MFD0945832.1"/>
    </source>
</evidence>
<dbReference type="InterPro" id="IPR000531">
    <property type="entry name" value="Beta-barrel_TonB"/>
</dbReference>
<evidence type="ECO:0000256" key="2">
    <source>
        <dbReference type="ARBA" id="ARBA00023136"/>
    </source>
</evidence>
<dbReference type="Pfam" id="PF00593">
    <property type="entry name" value="TonB_dep_Rec_b-barrel"/>
    <property type="match status" value="1"/>
</dbReference>
<feature type="domain" description="TonB-dependent receptor plug" evidence="7">
    <location>
        <begin position="74"/>
        <end position="185"/>
    </location>
</feature>
<keyword evidence="4" id="KW-0798">TonB box</keyword>
<protein>
    <submittedName>
        <fullName evidence="8">TonB-dependent receptor</fullName>
    </submittedName>
</protein>
<dbReference type="Gene3D" id="2.170.130.10">
    <property type="entry name" value="TonB-dependent receptor, plug domain"/>
    <property type="match status" value="1"/>
</dbReference>
<dbReference type="InterPro" id="IPR036942">
    <property type="entry name" value="Beta-barrel_TonB_sf"/>
</dbReference>
<feature type="chain" id="PRO_5047147669" evidence="5">
    <location>
        <begin position="42"/>
        <end position="1116"/>
    </location>
</feature>
<dbReference type="InterPro" id="IPR037066">
    <property type="entry name" value="Plug_dom_sf"/>
</dbReference>
<reference evidence="9" key="1">
    <citation type="journal article" date="2019" name="Int. J. Syst. Evol. Microbiol.">
        <title>The Global Catalogue of Microorganisms (GCM) 10K type strain sequencing project: providing services to taxonomists for standard genome sequencing and annotation.</title>
        <authorList>
            <consortium name="The Broad Institute Genomics Platform"/>
            <consortium name="The Broad Institute Genome Sequencing Center for Infectious Disease"/>
            <person name="Wu L."/>
            <person name="Ma J."/>
        </authorList>
    </citation>
    <scope>NUCLEOTIDE SEQUENCE [LARGE SCALE GENOMIC DNA]</scope>
    <source>
        <strain evidence="9">CCUG 62982</strain>
    </source>
</reference>
<dbReference type="InterPro" id="IPR010104">
    <property type="entry name" value="TonB_rcpt_bac"/>
</dbReference>
<evidence type="ECO:0000313" key="9">
    <source>
        <dbReference type="Proteomes" id="UP001596977"/>
    </source>
</evidence>
<name>A0ABW3H8U8_9SPHN</name>
<dbReference type="RefSeq" id="WP_380916275.1">
    <property type="nucleotide sequence ID" value="NZ_JBHTJG010000002.1"/>
</dbReference>